<dbReference type="RefSeq" id="WP_307434689.1">
    <property type="nucleotide sequence ID" value="NZ_JAUSVK010000001.1"/>
</dbReference>
<sequence length="239" mass="26355">MQSFKYALFAIMASTTSVFAADLPQRAEPVAPAAAVPFSWTGFYVGAQGGYQWTDASGPLGSRPDFSQGMPYSNHPESGFIGGHVGYNYQYDSFVVGIEGDANAAFDDKDTDLVQSPVLGQPPFRIRTKQDWNADIRLRLGYAIDRFLPYIAGGVAFGDVKTSYEPTSPLLFGVQNNTNRTGWTIGAGLEYAVTDNITARIEYRYTDFGKKNFSYPSLSYYDKVKFTTNAVLFGVSYKF</sequence>
<keyword evidence="2 6" id="KW-0732">Signal</keyword>
<proteinExistence type="inferred from homology"/>
<feature type="signal peptide" evidence="6">
    <location>
        <begin position="1"/>
        <end position="20"/>
    </location>
</feature>
<dbReference type="PANTHER" id="PTHR34001">
    <property type="entry name" value="BLL7405 PROTEIN"/>
    <property type="match status" value="1"/>
</dbReference>
<comment type="caution">
    <text evidence="8">The sequence shown here is derived from an EMBL/GenBank/DDBJ whole genome shotgun (WGS) entry which is preliminary data.</text>
</comment>
<evidence type="ECO:0000259" key="7">
    <source>
        <dbReference type="Pfam" id="PF13505"/>
    </source>
</evidence>
<dbReference type="InterPro" id="IPR051692">
    <property type="entry name" value="OMP-like"/>
</dbReference>
<evidence type="ECO:0000256" key="5">
    <source>
        <dbReference type="ARBA" id="ARBA00038306"/>
    </source>
</evidence>
<keyword evidence="4" id="KW-0998">Cell outer membrane</keyword>
<evidence type="ECO:0000256" key="3">
    <source>
        <dbReference type="ARBA" id="ARBA00023136"/>
    </source>
</evidence>
<keyword evidence="3" id="KW-0472">Membrane</keyword>
<dbReference type="PANTHER" id="PTHR34001:SF3">
    <property type="entry name" value="BLL7405 PROTEIN"/>
    <property type="match status" value="1"/>
</dbReference>
<accession>A0ABU0FM30</accession>
<dbReference type="Gene3D" id="2.40.160.20">
    <property type="match status" value="1"/>
</dbReference>
<dbReference type="InterPro" id="IPR027385">
    <property type="entry name" value="Beta-barrel_OMP"/>
</dbReference>
<name>A0ABU0FM30_9HYPH</name>
<evidence type="ECO:0000256" key="4">
    <source>
        <dbReference type="ARBA" id="ARBA00023237"/>
    </source>
</evidence>
<comment type="similarity">
    <text evidence="5">Belongs to the Omp25/RopB family.</text>
</comment>
<feature type="domain" description="Outer membrane protein beta-barrel" evidence="7">
    <location>
        <begin position="37"/>
        <end position="239"/>
    </location>
</feature>
<dbReference type="EMBL" id="JAUSVK010000001">
    <property type="protein sequence ID" value="MDQ0395660.1"/>
    <property type="molecule type" value="Genomic_DNA"/>
</dbReference>
<reference evidence="8 9" key="1">
    <citation type="submission" date="2023-07" db="EMBL/GenBank/DDBJ databases">
        <title>Genomic Encyclopedia of Type Strains, Phase IV (KMG-IV): sequencing the most valuable type-strain genomes for metagenomic binning, comparative biology and taxonomic classification.</title>
        <authorList>
            <person name="Goeker M."/>
        </authorList>
    </citation>
    <scope>NUCLEOTIDE SEQUENCE [LARGE SCALE GENOMIC DNA]</scope>
    <source>
        <strain evidence="8 9">DSM 5896</strain>
    </source>
</reference>
<protein>
    <submittedName>
        <fullName evidence="8">Outer membrane immunogenic protein</fullName>
    </submittedName>
</protein>
<evidence type="ECO:0000256" key="2">
    <source>
        <dbReference type="ARBA" id="ARBA00022729"/>
    </source>
</evidence>
<evidence type="ECO:0000256" key="6">
    <source>
        <dbReference type="SAM" id="SignalP"/>
    </source>
</evidence>
<keyword evidence="9" id="KW-1185">Reference proteome</keyword>
<dbReference type="Pfam" id="PF13505">
    <property type="entry name" value="OMP_b-brl"/>
    <property type="match status" value="1"/>
</dbReference>
<evidence type="ECO:0000313" key="9">
    <source>
        <dbReference type="Proteomes" id="UP001237448"/>
    </source>
</evidence>
<dbReference type="InterPro" id="IPR011250">
    <property type="entry name" value="OMP/PagP_B-barrel"/>
</dbReference>
<dbReference type="Proteomes" id="UP001237448">
    <property type="component" value="Unassembled WGS sequence"/>
</dbReference>
<evidence type="ECO:0000256" key="1">
    <source>
        <dbReference type="ARBA" id="ARBA00004442"/>
    </source>
</evidence>
<gene>
    <name evidence="8" type="ORF">J3R73_005452</name>
</gene>
<evidence type="ECO:0000313" key="8">
    <source>
        <dbReference type="EMBL" id="MDQ0395660.1"/>
    </source>
</evidence>
<organism evidence="8 9">
    <name type="scientific">Labrys monachus</name>
    <dbReference type="NCBI Taxonomy" id="217067"/>
    <lineage>
        <taxon>Bacteria</taxon>
        <taxon>Pseudomonadati</taxon>
        <taxon>Pseudomonadota</taxon>
        <taxon>Alphaproteobacteria</taxon>
        <taxon>Hyphomicrobiales</taxon>
        <taxon>Xanthobacteraceae</taxon>
        <taxon>Labrys</taxon>
    </lineage>
</organism>
<comment type="subcellular location">
    <subcellularLocation>
        <location evidence="1">Cell outer membrane</location>
    </subcellularLocation>
</comment>
<dbReference type="SUPFAM" id="SSF56925">
    <property type="entry name" value="OMPA-like"/>
    <property type="match status" value="1"/>
</dbReference>
<feature type="chain" id="PRO_5045173691" evidence="6">
    <location>
        <begin position="21"/>
        <end position="239"/>
    </location>
</feature>